<accession>A0AAW8N9W2</accession>
<name>A0AAW8N9W2_PSEOX</name>
<reference evidence="1" key="1">
    <citation type="submission" date="2023-07" db="EMBL/GenBank/DDBJ databases">
        <title>Sorghum-associated microbial communities from plants grown in Nebraska, USA.</title>
        <authorList>
            <person name="Schachtman D."/>
        </authorList>
    </citation>
    <scope>NUCLEOTIDE SEQUENCE</scope>
    <source>
        <strain evidence="1">BE261</strain>
    </source>
</reference>
<dbReference type="EMBL" id="JAVDWN010000008">
    <property type="protein sequence ID" value="MDR7164428.1"/>
    <property type="molecule type" value="Genomic_DNA"/>
</dbReference>
<sequence>METLFILVEVLGCYSNRARWTIDKFDAIHHALDQMMQGSSTLLPLRNLVPLSAIA</sequence>
<gene>
    <name evidence="1" type="ORF">J2X12_002465</name>
</gene>
<evidence type="ECO:0000313" key="1">
    <source>
        <dbReference type="EMBL" id="MDR7164428.1"/>
    </source>
</evidence>
<dbReference type="AlphaFoldDB" id="A0AAW8N9W2"/>
<protein>
    <recommendedName>
        <fullName evidence="3">Transposase</fullName>
    </recommendedName>
</protein>
<proteinExistence type="predicted"/>
<dbReference type="Proteomes" id="UP001262032">
    <property type="component" value="Unassembled WGS sequence"/>
</dbReference>
<organism evidence="1 2">
    <name type="scientific">Pseudarthrobacter oxydans</name>
    <name type="common">Arthrobacter oxydans</name>
    <dbReference type="NCBI Taxonomy" id="1671"/>
    <lineage>
        <taxon>Bacteria</taxon>
        <taxon>Bacillati</taxon>
        <taxon>Actinomycetota</taxon>
        <taxon>Actinomycetes</taxon>
        <taxon>Micrococcales</taxon>
        <taxon>Micrococcaceae</taxon>
        <taxon>Pseudarthrobacter</taxon>
    </lineage>
</organism>
<evidence type="ECO:0000313" key="2">
    <source>
        <dbReference type="Proteomes" id="UP001262032"/>
    </source>
</evidence>
<comment type="caution">
    <text evidence="1">The sequence shown here is derived from an EMBL/GenBank/DDBJ whole genome shotgun (WGS) entry which is preliminary data.</text>
</comment>
<evidence type="ECO:0008006" key="3">
    <source>
        <dbReference type="Google" id="ProtNLM"/>
    </source>
</evidence>